<keyword evidence="4" id="KW-0732">Signal</keyword>
<evidence type="ECO:0000256" key="1">
    <source>
        <dbReference type="SAM" id="Coils"/>
    </source>
</evidence>
<evidence type="ECO:0000256" key="3">
    <source>
        <dbReference type="SAM" id="Phobius"/>
    </source>
</evidence>
<organism evidence="5 6">
    <name type="scientific">Oceanitalea stevensii</name>
    <dbReference type="NCBI Taxonomy" id="2763072"/>
    <lineage>
        <taxon>Bacteria</taxon>
        <taxon>Bacillati</taxon>
        <taxon>Actinomycetota</taxon>
        <taxon>Actinomycetes</taxon>
        <taxon>Micrococcales</taxon>
        <taxon>Bogoriellaceae</taxon>
        <taxon>Georgenia</taxon>
    </lineage>
</organism>
<feature type="transmembrane region" description="Helical" evidence="3">
    <location>
        <begin position="330"/>
        <end position="348"/>
    </location>
</feature>
<proteinExistence type="predicted"/>
<reference evidence="5 6" key="1">
    <citation type="submission" date="2020-08" db="EMBL/GenBank/DDBJ databases">
        <title>A Genomic Blueprint of the Chicken Gut Microbiome.</title>
        <authorList>
            <person name="Gilroy R."/>
            <person name="Ravi A."/>
            <person name="Getino M."/>
            <person name="Pursley I."/>
            <person name="Horton D.L."/>
            <person name="Alikhan N.-F."/>
            <person name="Baker D."/>
            <person name="Gharbi K."/>
            <person name="Hall N."/>
            <person name="Watson M."/>
            <person name="Adriaenssens E.M."/>
            <person name="Foster-Nyarko E."/>
            <person name="Jarju S."/>
            <person name="Secka A."/>
            <person name="Antonio M."/>
            <person name="Oren A."/>
            <person name="Chaudhuri R."/>
            <person name="La Ragione R.M."/>
            <person name="Hildebrand F."/>
            <person name="Pallen M.J."/>
        </authorList>
    </citation>
    <scope>NUCLEOTIDE SEQUENCE [LARGE SCALE GENOMIC DNA]</scope>
    <source>
        <strain evidence="5 6">Sa1BUA1</strain>
    </source>
</reference>
<keyword evidence="1" id="KW-0175">Coiled coil</keyword>
<protein>
    <submittedName>
        <fullName evidence="5">DUF916 domain-containing protein</fullName>
    </submittedName>
</protein>
<feature type="region of interest" description="Disordered" evidence="2">
    <location>
        <begin position="32"/>
        <end position="75"/>
    </location>
</feature>
<keyword evidence="3" id="KW-0472">Membrane</keyword>
<evidence type="ECO:0000313" key="5">
    <source>
        <dbReference type="EMBL" id="MBD8063351.1"/>
    </source>
</evidence>
<gene>
    <name evidence="5" type="ORF">H9624_13585</name>
</gene>
<feature type="coiled-coil region" evidence="1">
    <location>
        <begin position="347"/>
        <end position="374"/>
    </location>
</feature>
<keyword evidence="3" id="KW-1133">Transmembrane helix</keyword>
<comment type="caution">
    <text evidence="5">The sequence shown here is derived from an EMBL/GenBank/DDBJ whole genome shotgun (WGS) entry which is preliminary data.</text>
</comment>
<evidence type="ECO:0000256" key="2">
    <source>
        <dbReference type="SAM" id="MobiDB-lite"/>
    </source>
</evidence>
<sequence length="377" mass="38315">MRHLRTTVASLLLALPLAVVVPAAVHADVADPHFGEKSVPDGGAPPTEGEPQDATGDAPSRPADQVTFGIAPAGADGADGRVSFRLELEPGASHTDHVEVANYSEEPITLALLASDGTVTAGGNFDVLPSDVAPEAAGSWVEIEEEVDLEPMGSAVVPFTVTVPDDATPGDQPAGIVASLRSVGTDVEGSSVSLDSRAGARLHLRVAGDLLPALGVADLQAEYRPSWNPFAPGTVDLSWTVENEGNVRLGAAQVASVTGLLGTGGGDVVVDGPREVLPGQSATQTASVEAWPTFRLGVEVGLTPVVVGSDEVPGELPAAVGTVSVWAVPWAQLALLALVAGLVVLAVARRRRAAARLEAAVAAARAEARELATATTQ</sequence>
<accession>A0ABR8Z4V6</accession>
<name>A0ABR8Z4V6_9MICO</name>
<dbReference type="Proteomes" id="UP000661894">
    <property type="component" value="Unassembled WGS sequence"/>
</dbReference>
<keyword evidence="6" id="KW-1185">Reference proteome</keyword>
<feature type="chain" id="PRO_5045165098" evidence="4">
    <location>
        <begin position="28"/>
        <end position="377"/>
    </location>
</feature>
<evidence type="ECO:0000313" key="6">
    <source>
        <dbReference type="Proteomes" id="UP000661894"/>
    </source>
</evidence>
<feature type="signal peptide" evidence="4">
    <location>
        <begin position="1"/>
        <end position="27"/>
    </location>
</feature>
<evidence type="ECO:0000256" key="4">
    <source>
        <dbReference type="SAM" id="SignalP"/>
    </source>
</evidence>
<keyword evidence="3" id="KW-0812">Transmembrane</keyword>
<dbReference type="RefSeq" id="WP_251840450.1">
    <property type="nucleotide sequence ID" value="NZ_JACSPO010000010.1"/>
</dbReference>
<dbReference type="EMBL" id="JACSPO010000010">
    <property type="protein sequence ID" value="MBD8063351.1"/>
    <property type="molecule type" value="Genomic_DNA"/>
</dbReference>